<dbReference type="GO" id="GO:0005829">
    <property type="term" value="C:cytosol"/>
    <property type="evidence" value="ECO:0007669"/>
    <property type="project" value="TreeGrafter"/>
</dbReference>
<name>A0A1G6HRZ1_9ACTN</name>
<reference evidence="2 3" key="1">
    <citation type="submission" date="2016-06" db="EMBL/GenBank/DDBJ databases">
        <authorList>
            <person name="Olsen C.W."/>
            <person name="Carey S."/>
            <person name="Hinshaw L."/>
            <person name="Karasin A.I."/>
        </authorList>
    </citation>
    <scope>NUCLEOTIDE SEQUENCE [LARGE SCALE GENOMIC DNA]</scope>
    <source>
        <strain evidence="2 3">LZ-22</strain>
    </source>
</reference>
<dbReference type="InterPro" id="IPR029039">
    <property type="entry name" value="Flavoprotein-like_sf"/>
</dbReference>
<dbReference type="GO" id="GO:0010181">
    <property type="term" value="F:FMN binding"/>
    <property type="evidence" value="ECO:0007669"/>
    <property type="project" value="TreeGrafter"/>
</dbReference>
<evidence type="ECO:0000313" key="3">
    <source>
        <dbReference type="Proteomes" id="UP000199086"/>
    </source>
</evidence>
<dbReference type="OrthoDB" id="9812295at2"/>
<organism evidence="2 3">
    <name type="scientific">Raineyella antarctica</name>
    <dbReference type="NCBI Taxonomy" id="1577474"/>
    <lineage>
        <taxon>Bacteria</taxon>
        <taxon>Bacillati</taxon>
        <taxon>Actinomycetota</taxon>
        <taxon>Actinomycetes</taxon>
        <taxon>Propionibacteriales</taxon>
        <taxon>Propionibacteriaceae</taxon>
        <taxon>Raineyella</taxon>
    </lineage>
</organism>
<dbReference type="InterPro" id="IPR005025">
    <property type="entry name" value="FMN_Rdtase-like_dom"/>
</dbReference>
<accession>A0A1G6HRZ1</accession>
<protein>
    <submittedName>
        <fullName evidence="2">Chromate reductase</fullName>
    </submittedName>
</protein>
<dbReference type="Pfam" id="PF03358">
    <property type="entry name" value="FMN_red"/>
    <property type="match status" value="1"/>
</dbReference>
<dbReference type="EMBL" id="FMYF01000012">
    <property type="protein sequence ID" value="SDB96923.1"/>
    <property type="molecule type" value="Genomic_DNA"/>
</dbReference>
<dbReference type="PANTHER" id="PTHR30543">
    <property type="entry name" value="CHROMATE REDUCTASE"/>
    <property type="match status" value="1"/>
</dbReference>
<dbReference type="InterPro" id="IPR050712">
    <property type="entry name" value="NAD(P)H-dep_reductase"/>
</dbReference>
<proteinExistence type="predicted"/>
<dbReference type="GO" id="GO:0016491">
    <property type="term" value="F:oxidoreductase activity"/>
    <property type="evidence" value="ECO:0007669"/>
    <property type="project" value="InterPro"/>
</dbReference>
<gene>
    <name evidence="2" type="ORF">GA0111570_11257</name>
</gene>
<dbReference type="RefSeq" id="WP_092613043.1">
    <property type="nucleotide sequence ID" value="NZ_FMYF01000012.1"/>
</dbReference>
<evidence type="ECO:0000259" key="1">
    <source>
        <dbReference type="Pfam" id="PF03358"/>
    </source>
</evidence>
<dbReference type="PANTHER" id="PTHR30543:SF21">
    <property type="entry name" value="NAD(P)H-DEPENDENT FMN REDUCTASE LOT6"/>
    <property type="match status" value="1"/>
</dbReference>
<dbReference type="STRING" id="1577474.GA0111570_11257"/>
<sequence>MTIKVGYFVGSLSAQSINRKVAEKIVELASNDLEFVEIPYQDLPLYNHDLDGDYPQAALDMKAAIAANDAIMFVTPEYNRSVPGALKNAIDWGSRPWGQNAFAGKPAGIVGASIGAPGTSMAQQHLRNILGFLDMPTMRQPEAYVQYEEGCLDTERTQSFLKAWVDAFQSYIELWHRANA</sequence>
<dbReference type="SUPFAM" id="SSF52218">
    <property type="entry name" value="Flavoproteins"/>
    <property type="match status" value="1"/>
</dbReference>
<dbReference type="AlphaFoldDB" id="A0A1G6HRZ1"/>
<keyword evidence="3" id="KW-1185">Reference proteome</keyword>
<evidence type="ECO:0000313" key="2">
    <source>
        <dbReference type="EMBL" id="SDB96923.1"/>
    </source>
</evidence>
<dbReference type="Gene3D" id="3.40.50.360">
    <property type="match status" value="1"/>
</dbReference>
<feature type="domain" description="NADPH-dependent FMN reductase-like" evidence="1">
    <location>
        <begin position="3"/>
        <end position="146"/>
    </location>
</feature>
<dbReference type="Proteomes" id="UP000199086">
    <property type="component" value="Unassembled WGS sequence"/>
</dbReference>